<keyword evidence="2" id="KW-0560">Oxidoreductase</keyword>
<dbReference type="FunFam" id="3.40.50.720:FF:000047">
    <property type="entry name" value="NADP-dependent L-serine/L-allo-threonine dehydrogenase"/>
    <property type="match status" value="1"/>
</dbReference>
<dbReference type="InterPro" id="IPR002347">
    <property type="entry name" value="SDR_fam"/>
</dbReference>
<keyword evidence="5" id="KW-1185">Reference proteome</keyword>
<proteinExistence type="inferred from homology"/>
<comment type="similarity">
    <text evidence="1 3">Belongs to the short-chain dehydrogenases/reductases (SDR) family.</text>
</comment>
<dbReference type="STRING" id="35570.A0A1I8NRH8"/>
<dbReference type="Gene3D" id="3.40.50.720">
    <property type="entry name" value="NAD(P)-binding Rossmann-like Domain"/>
    <property type="match status" value="1"/>
</dbReference>
<dbReference type="PRINTS" id="PR00080">
    <property type="entry name" value="SDRFAMILY"/>
</dbReference>
<evidence type="ECO:0000256" key="2">
    <source>
        <dbReference type="ARBA" id="ARBA00023002"/>
    </source>
</evidence>
<dbReference type="InterPro" id="IPR036291">
    <property type="entry name" value="NAD(P)-bd_dom_sf"/>
</dbReference>
<protein>
    <recommendedName>
        <fullName evidence="6">Dehydrogenase</fullName>
    </recommendedName>
</protein>
<dbReference type="Pfam" id="PF00106">
    <property type="entry name" value="adh_short"/>
    <property type="match status" value="1"/>
</dbReference>
<evidence type="ECO:0000313" key="5">
    <source>
        <dbReference type="Proteomes" id="UP000095300"/>
    </source>
</evidence>
<reference evidence="4" key="1">
    <citation type="submission" date="2020-05" db="UniProtKB">
        <authorList>
            <consortium name="EnsemblMetazoa"/>
        </authorList>
    </citation>
    <scope>IDENTIFICATION</scope>
    <source>
        <strain evidence="4">USDA</strain>
    </source>
</reference>
<evidence type="ECO:0000256" key="3">
    <source>
        <dbReference type="RuleBase" id="RU000363"/>
    </source>
</evidence>
<evidence type="ECO:0008006" key="6">
    <source>
        <dbReference type="Google" id="ProtNLM"/>
    </source>
</evidence>
<dbReference type="EnsemblMetazoa" id="SCAU001394-RA">
    <property type="protein sequence ID" value="SCAU001394-PA"/>
    <property type="gene ID" value="SCAU001394"/>
</dbReference>
<dbReference type="Proteomes" id="UP000095300">
    <property type="component" value="Unassembled WGS sequence"/>
</dbReference>
<dbReference type="PANTHER" id="PTHR43115">
    <property type="entry name" value="DEHYDROGENASE/REDUCTASE SDR FAMILY MEMBER 11"/>
    <property type="match status" value="1"/>
</dbReference>
<accession>A0A1I8NRH8</accession>
<dbReference type="VEuPathDB" id="VectorBase:SCAU001394"/>
<dbReference type="KEGG" id="scac:106089539"/>
<evidence type="ECO:0000313" key="4">
    <source>
        <dbReference type="EnsemblMetazoa" id="SCAU001394-PA"/>
    </source>
</evidence>
<dbReference type="OrthoDB" id="1933717at2759"/>
<dbReference type="PRINTS" id="PR00081">
    <property type="entry name" value="GDHRDH"/>
</dbReference>
<evidence type="ECO:0000256" key="1">
    <source>
        <dbReference type="ARBA" id="ARBA00006484"/>
    </source>
</evidence>
<dbReference type="AlphaFoldDB" id="A0A1I8NRH8"/>
<dbReference type="PANTHER" id="PTHR43115:SF4">
    <property type="entry name" value="DEHYDROGENASE_REDUCTASE SDR FAMILY MEMBER 11"/>
    <property type="match status" value="1"/>
</dbReference>
<gene>
    <name evidence="4" type="primary">106089539</name>
</gene>
<dbReference type="GO" id="GO:0016616">
    <property type="term" value="F:oxidoreductase activity, acting on the CH-OH group of donors, NAD or NADP as acceptor"/>
    <property type="evidence" value="ECO:0007669"/>
    <property type="project" value="UniProtKB-ARBA"/>
</dbReference>
<sequence>MERWQNKVAVITGASSGIGAAIAKEFVMAGLKVVGLARRTHLMENHKMDLPSEKRSQFIAMYCDVSNPKSINDAFDLIIAQFGGVDVLVNNAGCGQADQLSTMNLDDAQKIVNTNIMGVVYCTQRAFKSMKDRHFDGHVILINSIAGHQFFPGVPLKLPAANIYSPTKFAITALTELYRQEFSGLGTKIKISSISPGVVDTDILLKDLREAAGDCMLQPEDVSKAVLFMLATPPHVQIHDMIIKPMGEVV</sequence>
<organism evidence="4 5">
    <name type="scientific">Stomoxys calcitrans</name>
    <name type="common">Stable fly</name>
    <name type="synonym">Conops calcitrans</name>
    <dbReference type="NCBI Taxonomy" id="35570"/>
    <lineage>
        <taxon>Eukaryota</taxon>
        <taxon>Metazoa</taxon>
        <taxon>Ecdysozoa</taxon>
        <taxon>Arthropoda</taxon>
        <taxon>Hexapoda</taxon>
        <taxon>Insecta</taxon>
        <taxon>Pterygota</taxon>
        <taxon>Neoptera</taxon>
        <taxon>Endopterygota</taxon>
        <taxon>Diptera</taxon>
        <taxon>Brachycera</taxon>
        <taxon>Muscomorpha</taxon>
        <taxon>Muscoidea</taxon>
        <taxon>Muscidae</taxon>
        <taxon>Stomoxys</taxon>
    </lineage>
</organism>
<dbReference type="SUPFAM" id="SSF51735">
    <property type="entry name" value="NAD(P)-binding Rossmann-fold domains"/>
    <property type="match status" value="1"/>
</dbReference>
<name>A0A1I8NRH8_STOCA</name>